<keyword evidence="3" id="KW-1185">Reference proteome</keyword>
<feature type="domain" description="AAA+ ATPase" evidence="1">
    <location>
        <begin position="41"/>
        <end position="181"/>
    </location>
</feature>
<dbReference type="PANTHER" id="PTHR35894:SF1">
    <property type="entry name" value="PHOSPHORIBULOKINASE _ URIDINE KINASE FAMILY"/>
    <property type="match status" value="1"/>
</dbReference>
<dbReference type="SUPFAM" id="SSF52540">
    <property type="entry name" value="P-loop containing nucleoside triphosphate hydrolases"/>
    <property type="match status" value="1"/>
</dbReference>
<dbReference type="InterPro" id="IPR049945">
    <property type="entry name" value="AAA_22"/>
</dbReference>
<accession>A0ABV6YM12</accession>
<gene>
    <name evidence="2" type="ORF">ACFL6M_06430</name>
</gene>
<sequence>MIEARFGLKCRPFDKHIATRDLYTWPGLDELAARLEMAKAARGILLLTGEPGTGKTVALRRFADSLNTEHYRCVYLPLATVTVLDAYGQLNRAMGGQEVRSKSLLFHEIQHGIAQLTAQGKQPVVILDEADLLRSAIFDELRILLNFEMDSSDPLLLILAGQPQLLAKLALRVHLPFRQRVAMRYRMPSMDETHTRGYLEHHLRLAGRKQRLFTDEVALQLFVQSGGVPRVISNLALAAMFTAAAQAKDLVELEDILAASREVL</sequence>
<dbReference type="InterPro" id="IPR027417">
    <property type="entry name" value="P-loop_NTPase"/>
</dbReference>
<dbReference type="InterPro" id="IPR003593">
    <property type="entry name" value="AAA+_ATPase"/>
</dbReference>
<dbReference type="SMART" id="SM00382">
    <property type="entry name" value="AAA"/>
    <property type="match status" value="1"/>
</dbReference>
<reference evidence="2 3" key="1">
    <citation type="submission" date="2024-09" db="EMBL/GenBank/DDBJ databases">
        <authorList>
            <person name="D'Angelo T."/>
        </authorList>
    </citation>
    <scope>NUCLEOTIDE SEQUENCE [LARGE SCALE GENOMIC DNA]</scope>
    <source>
        <strain evidence="2">SAG AM-320-E07</strain>
    </source>
</reference>
<dbReference type="CDD" id="cd00009">
    <property type="entry name" value="AAA"/>
    <property type="match status" value="1"/>
</dbReference>
<dbReference type="EMBL" id="JBHPKH010000097">
    <property type="protein sequence ID" value="MFC1573219.1"/>
    <property type="molecule type" value="Genomic_DNA"/>
</dbReference>
<evidence type="ECO:0000259" key="1">
    <source>
        <dbReference type="SMART" id="SM00382"/>
    </source>
</evidence>
<dbReference type="Gene3D" id="3.40.50.300">
    <property type="entry name" value="P-loop containing nucleotide triphosphate hydrolases"/>
    <property type="match status" value="1"/>
</dbReference>
<organism evidence="2 3">
    <name type="scientific">Eiseniibacteriota bacterium</name>
    <dbReference type="NCBI Taxonomy" id="2212470"/>
    <lineage>
        <taxon>Bacteria</taxon>
        <taxon>Candidatus Eiseniibacteriota</taxon>
    </lineage>
</organism>
<comment type="caution">
    <text evidence="2">The sequence shown here is derived from an EMBL/GenBank/DDBJ whole genome shotgun (WGS) entry which is preliminary data.</text>
</comment>
<evidence type="ECO:0000313" key="2">
    <source>
        <dbReference type="EMBL" id="MFC1573219.1"/>
    </source>
</evidence>
<dbReference type="Pfam" id="PF13401">
    <property type="entry name" value="AAA_22"/>
    <property type="match status" value="1"/>
</dbReference>
<dbReference type="Proteomes" id="UP001593833">
    <property type="component" value="Unassembled WGS sequence"/>
</dbReference>
<dbReference type="PANTHER" id="PTHR35894">
    <property type="entry name" value="GENERAL SECRETION PATHWAY PROTEIN A-RELATED"/>
    <property type="match status" value="1"/>
</dbReference>
<evidence type="ECO:0000313" key="3">
    <source>
        <dbReference type="Proteomes" id="UP001593833"/>
    </source>
</evidence>
<proteinExistence type="predicted"/>
<protein>
    <submittedName>
        <fullName evidence="2">ExeA family protein</fullName>
    </submittedName>
</protein>
<dbReference type="InterPro" id="IPR052026">
    <property type="entry name" value="ExeA_AAA_ATPase_DNA-bind"/>
</dbReference>
<name>A0ABV6YM12_UNCEI</name>